<evidence type="ECO:0000313" key="11">
    <source>
        <dbReference type="EMBL" id="AKQ03651.1"/>
    </source>
</evidence>
<comment type="function">
    <text evidence="6 8">Binds the lower part of the 30S subunit head. Binds mRNA in the 70S ribosome, positioning it for translation.</text>
</comment>
<evidence type="ECO:0000259" key="10">
    <source>
        <dbReference type="PROSITE" id="PS50823"/>
    </source>
</evidence>
<accession>A0A0H4T7B6</accession>
<reference evidence="11" key="1">
    <citation type="journal article" date="2015" name="ISME J.">
        <title>Aquifer environment selects for microbial species cohorts in sediment and groundwater.</title>
        <authorList>
            <person name="Hug L.A."/>
            <person name="Thomas B.C."/>
            <person name="Brown C.T."/>
            <person name="Frischkorn K.R."/>
            <person name="Williams K.H."/>
            <person name="Tringe S.G."/>
            <person name="Banfield J.F."/>
        </authorList>
    </citation>
    <scope>NUCLEOTIDE SEQUENCE</scope>
</reference>
<dbReference type="InterPro" id="IPR004044">
    <property type="entry name" value="KH_dom_type_2"/>
</dbReference>
<dbReference type="GO" id="GO:0003729">
    <property type="term" value="F:mRNA binding"/>
    <property type="evidence" value="ECO:0007669"/>
    <property type="project" value="UniProtKB-UniRule"/>
</dbReference>
<dbReference type="InterPro" id="IPR015946">
    <property type="entry name" value="KH_dom-like_a/b"/>
</dbReference>
<evidence type="ECO:0000256" key="6">
    <source>
        <dbReference type="ARBA" id="ARBA00024998"/>
    </source>
</evidence>
<dbReference type="NCBIfam" id="TIGR01009">
    <property type="entry name" value="rpsC_bact"/>
    <property type="match status" value="1"/>
</dbReference>
<dbReference type="Pfam" id="PF00189">
    <property type="entry name" value="Ribosomal_S3_C"/>
    <property type="match status" value="1"/>
</dbReference>
<dbReference type="HAMAP" id="MF_01309_B">
    <property type="entry name" value="Ribosomal_uS3_B"/>
    <property type="match status" value="1"/>
</dbReference>
<dbReference type="GO" id="GO:0019843">
    <property type="term" value="F:rRNA binding"/>
    <property type="evidence" value="ECO:0007669"/>
    <property type="project" value="UniProtKB-UniRule"/>
</dbReference>
<evidence type="ECO:0000256" key="1">
    <source>
        <dbReference type="ARBA" id="ARBA00010761"/>
    </source>
</evidence>
<dbReference type="AlphaFoldDB" id="A0A0H4T7B6"/>
<dbReference type="GO" id="GO:0022627">
    <property type="term" value="C:cytosolic small ribosomal subunit"/>
    <property type="evidence" value="ECO:0007669"/>
    <property type="project" value="TreeGrafter"/>
</dbReference>
<dbReference type="Gene3D" id="3.30.300.20">
    <property type="match status" value="1"/>
</dbReference>
<dbReference type="Gene3D" id="3.30.1140.32">
    <property type="entry name" value="Ribosomal protein S3, C-terminal domain"/>
    <property type="match status" value="1"/>
</dbReference>
<dbReference type="SUPFAM" id="SSF54821">
    <property type="entry name" value="Ribosomal protein S3 C-terminal domain"/>
    <property type="match status" value="1"/>
</dbReference>
<feature type="domain" description="KH type-2" evidence="10">
    <location>
        <begin position="38"/>
        <end position="107"/>
    </location>
</feature>
<proteinExistence type="inferred from homology"/>
<dbReference type="PANTHER" id="PTHR11760:SF19">
    <property type="entry name" value="SMALL RIBOSOMAL SUBUNIT PROTEIN US3C"/>
    <property type="match status" value="1"/>
</dbReference>
<dbReference type="InterPro" id="IPR009019">
    <property type="entry name" value="KH_sf_prok-type"/>
</dbReference>
<sequence>MGQKVNPESLRLPLNKNWHSKWYSKKNYPQIVMEDLNIRKEIKAKFSLGTIELIEIVRERGGDIKILIYTPKPGVLIGRSGKGTEDLKNYLDKKIGKKVKIEIFEVHDPDTRAQIIAENIAFQLARRVAYRRAVNMAIERAKDAGAIGIKIEIGGRLNGAEIARREKFGSGSIPTQTLKIPLDFAKVDAFTKYGTIGIKVWVYKKIEENNK</sequence>
<dbReference type="GO" id="GO:0006412">
    <property type="term" value="P:translation"/>
    <property type="evidence" value="ECO:0007669"/>
    <property type="project" value="UniProtKB-UniRule"/>
</dbReference>
<evidence type="ECO:0000256" key="7">
    <source>
        <dbReference type="ARBA" id="ARBA00035257"/>
    </source>
</evidence>
<evidence type="ECO:0000256" key="4">
    <source>
        <dbReference type="ARBA" id="ARBA00022980"/>
    </source>
</evidence>
<keyword evidence="3 8" id="KW-0694">RNA-binding</keyword>
<name>A0A0H4T7B6_9BACT</name>
<comment type="similarity">
    <text evidence="1 8 9">Belongs to the universal ribosomal protein uS3 family.</text>
</comment>
<evidence type="ECO:0000256" key="8">
    <source>
        <dbReference type="HAMAP-Rule" id="MF_01309"/>
    </source>
</evidence>
<evidence type="ECO:0000256" key="2">
    <source>
        <dbReference type="ARBA" id="ARBA00022730"/>
    </source>
</evidence>
<dbReference type="InterPro" id="IPR005704">
    <property type="entry name" value="Ribosomal_uS3_bac-typ"/>
</dbReference>
<keyword evidence="4 8" id="KW-0689">Ribosomal protein</keyword>
<evidence type="ECO:0000256" key="3">
    <source>
        <dbReference type="ARBA" id="ARBA00022884"/>
    </source>
</evidence>
<dbReference type="SUPFAM" id="SSF54814">
    <property type="entry name" value="Prokaryotic type KH domain (KH-domain type II)"/>
    <property type="match status" value="1"/>
</dbReference>
<dbReference type="GO" id="GO:0003735">
    <property type="term" value="F:structural constituent of ribosome"/>
    <property type="evidence" value="ECO:0007669"/>
    <property type="project" value="InterPro"/>
</dbReference>
<dbReference type="InterPro" id="IPR057258">
    <property type="entry name" value="Ribosomal_uS3"/>
</dbReference>
<dbReference type="Pfam" id="PF07650">
    <property type="entry name" value="KH_2"/>
    <property type="match status" value="1"/>
</dbReference>
<dbReference type="CDD" id="cd02412">
    <property type="entry name" value="KH-II_30S_S3"/>
    <property type="match status" value="1"/>
</dbReference>
<dbReference type="FunFam" id="3.30.300.20:FF:000001">
    <property type="entry name" value="30S ribosomal protein S3"/>
    <property type="match status" value="1"/>
</dbReference>
<dbReference type="EMBL" id="KT007018">
    <property type="protein sequence ID" value="AKQ03651.1"/>
    <property type="molecule type" value="Genomic_DNA"/>
</dbReference>
<dbReference type="PROSITE" id="PS00548">
    <property type="entry name" value="RIBOSOMAL_S3"/>
    <property type="match status" value="1"/>
</dbReference>
<gene>
    <name evidence="8" type="primary">rpsC</name>
</gene>
<dbReference type="InterPro" id="IPR036419">
    <property type="entry name" value="Ribosomal_S3_C_sf"/>
</dbReference>
<dbReference type="PROSITE" id="PS50823">
    <property type="entry name" value="KH_TYPE_2"/>
    <property type="match status" value="1"/>
</dbReference>
<dbReference type="PANTHER" id="PTHR11760">
    <property type="entry name" value="30S/40S RIBOSOMAL PROTEIN S3"/>
    <property type="match status" value="1"/>
</dbReference>
<evidence type="ECO:0000256" key="9">
    <source>
        <dbReference type="RuleBase" id="RU003624"/>
    </source>
</evidence>
<evidence type="ECO:0000256" key="5">
    <source>
        <dbReference type="ARBA" id="ARBA00023274"/>
    </source>
</evidence>
<dbReference type="InterPro" id="IPR018280">
    <property type="entry name" value="Ribosomal_uS3_CS"/>
</dbReference>
<keyword evidence="2 8" id="KW-0699">rRNA-binding</keyword>
<organism evidence="11">
    <name type="scientific">uncultured Berkelbacteria bacterium Rifle_16ft_4_minimus_38443</name>
    <dbReference type="NCBI Taxonomy" id="1665092"/>
    <lineage>
        <taxon>Bacteria</taxon>
        <taxon>Candidatus Berkelbacteria</taxon>
        <taxon>environmental samples</taxon>
    </lineage>
</organism>
<keyword evidence="5 8" id="KW-0687">Ribonucleoprotein</keyword>
<protein>
    <recommendedName>
        <fullName evidence="7 8">Small ribosomal subunit protein uS3</fullName>
    </recommendedName>
</protein>
<comment type="subunit">
    <text evidence="8">Part of the 30S ribosomal subunit. Forms a tight complex with proteins S10 and S14.</text>
</comment>
<dbReference type="InterPro" id="IPR001351">
    <property type="entry name" value="Ribosomal_uS3_C"/>
</dbReference>